<reference evidence="2 3" key="1">
    <citation type="submission" date="2017-09" db="EMBL/GenBank/DDBJ databases">
        <authorList>
            <person name="Lee N."/>
            <person name="Cho B.-K."/>
        </authorList>
    </citation>
    <scope>NUCLEOTIDE SEQUENCE [LARGE SCALE GENOMIC DNA]</scope>
    <source>
        <strain evidence="2 3">ATCC 12769</strain>
    </source>
</reference>
<accession>A0A5J6F6X0</accession>
<dbReference type="EMBL" id="CP023702">
    <property type="protein sequence ID" value="QEU70570.1"/>
    <property type="molecule type" value="Genomic_DNA"/>
</dbReference>
<dbReference type="InterPro" id="IPR027417">
    <property type="entry name" value="P-loop_NTPase"/>
</dbReference>
<dbReference type="PANTHER" id="PTHR13696:SF99">
    <property type="entry name" value="COBYRINIC ACID AC-DIAMIDE SYNTHASE"/>
    <property type="match status" value="1"/>
</dbReference>
<name>A0A5J6F6X0_9ACTN</name>
<feature type="domain" description="AAA" evidence="1">
    <location>
        <begin position="15"/>
        <end position="200"/>
    </location>
</feature>
<dbReference type="SUPFAM" id="SSF52540">
    <property type="entry name" value="P-loop containing nucleoside triphosphate hydrolases"/>
    <property type="match status" value="1"/>
</dbReference>
<gene>
    <name evidence="2" type="ORF">CP967_00045</name>
</gene>
<dbReference type="Pfam" id="PF13614">
    <property type="entry name" value="AAA_31"/>
    <property type="match status" value="1"/>
</dbReference>
<dbReference type="InterPro" id="IPR050678">
    <property type="entry name" value="DNA_Partitioning_ATPase"/>
</dbReference>
<sequence length="285" mass="30312">MGAPAHPPPVLPPHVAVANHKGGVGKTSTTVGLAAAAADAGERVLVVDMDPQGNSTRRLRAQLPAALEDRAAASLAGVLPSPGRGEAARIVTSCGWSAPYSSRIDVLPSDLDLELLGLTAGLPGAERRLLRALTGVVDTYDLVLIDCPPSLLSHLTDNAWTASDYLVVPCEAEFESVQAARRVSERITRDRHNLNPDLSIAGIIPTRYRAALGVHRARLEDMAKISGPEAICPTRFPELAVMKTATEKALPLAECGSQGRDMAALFRDAYTWLRKRISHLQESAA</sequence>
<dbReference type="OrthoDB" id="4537985at2"/>
<keyword evidence="3" id="KW-1185">Reference proteome</keyword>
<dbReference type="Gene3D" id="3.40.50.300">
    <property type="entry name" value="P-loop containing nucleotide triphosphate hydrolases"/>
    <property type="match status" value="1"/>
</dbReference>
<organism evidence="2 3">
    <name type="scientific">Streptomyces nitrosporeus</name>
    <dbReference type="NCBI Taxonomy" id="28894"/>
    <lineage>
        <taxon>Bacteria</taxon>
        <taxon>Bacillati</taxon>
        <taxon>Actinomycetota</taxon>
        <taxon>Actinomycetes</taxon>
        <taxon>Kitasatosporales</taxon>
        <taxon>Streptomycetaceae</taxon>
        <taxon>Streptomyces</taxon>
    </lineage>
</organism>
<evidence type="ECO:0000313" key="3">
    <source>
        <dbReference type="Proteomes" id="UP000326178"/>
    </source>
</evidence>
<evidence type="ECO:0000259" key="1">
    <source>
        <dbReference type="Pfam" id="PF13614"/>
    </source>
</evidence>
<dbReference type="Proteomes" id="UP000326178">
    <property type="component" value="Chromosome"/>
</dbReference>
<dbReference type="InterPro" id="IPR025669">
    <property type="entry name" value="AAA_dom"/>
</dbReference>
<dbReference type="KEGG" id="snk:CP967_00045"/>
<dbReference type="AlphaFoldDB" id="A0A5J6F6X0"/>
<dbReference type="CDD" id="cd02042">
    <property type="entry name" value="ParAB_family"/>
    <property type="match status" value="1"/>
</dbReference>
<evidence type="ECO:0000313" key="2">
    <source>
        <dbReference type="EMBL" id="QEU70570.1"/>
    </source>
</evidence>
<dbReference type="PANTHER" id="PTHR13696">
    <property type="entry name" value="P-LOOP CONTAINING NUCLEOSIDE TRIPHOSPHATE HYDROLASE"/>
    <property type="match status" value="1"/>
</dbReference>
<protein>
    <submittedName>
        <fullName evidence="2">ParA family protein</fullName>
    </submittedName>
</protein>
<proteinExistence type="predicted"/>